<dbReference type="AlphaFoldDB" id="L8PDZ4"/>
<dbReference type="EMBL" id="AMLP01000132">
    <property type="protein sequence ID" value="ELS54615.1"/>
    <property type="molecule type" value="Genomic_DNA"/>
</dbReference>
<accession>L8PDZ4</accession>
<dbReference type="PATRIC" id="fig|1160705.3.peg.4387"/>
<evidence type="ECO:0000313" key="1">
    <source>
        <dbReference type="EMBL" id="ELS54615.1"/>
    </source>
</evidence>
<sequence length="38" mass="4051">MAPLPGRYSAQSASGRYTRLPAAANSFDFWAMPSSISS</sequence>
<dbReference type="Proteomes" id="UP000011205">
    <property type="component" value="Unassembled WGS sequence"/>
</dbReference>
<organism evidence="1 2">
    <name type="scientific">Streptomyces viridochromogenes Tue57</name>
    <dbReference type="NCBI Taxonomy" id="1160705"/>
    <lineage>
        <taxon>Bacteria</taxon>
        <taxon>Bacillati</taxon>
        <taxon>Actinomycetota</taxon>
        <taxon>Actinomycetes</taxon>
        <taxon>Kitasatosporales</taxon>
        <taxon>Streptomycetaceae</taxon>
        <taxon>Streptomyces</taxon>
    </lineage>
</organism>
<evidence type="ECO:0000313" key="2">
    <source>
        <dbReference type="Proteomes" id="UP000011205"/>
    </source>
</evidence>
<name>L8PDZ4_STRVR</name>
<comment type="caution">
    <text evidence="1">The sequence shown here is derived from an EMBL/GenBank/DDBJ whole genome shotgun (WGS) entry which is preliminary data.</text>
</comment>
<reference evidence="1 2" key="1">
    <citation type="journal article" date="2013" name="Genome Announc.">
        <title>Draft Genome Sequence of Streptomyces viridochromogenes Strain Tu57, Producer of Avilamycin.</title>
        <authorList>
            <person name="Gruning B.A."/>
            <person name="Erxleben A."/>
            <person name="Hahnlein A."/>
            <person name="Gunther S."/>
        </authorList>
    </citation>
    <scope>NUCLEOTIDE SEQUENCE [LARGE SCALE GENOMIC DNA]</scope>
    <source>
        <strain evidence="1 2">Tue57</strain>
    </source>
</reference>
<protein>
    <submittedName>
        <fullName evidence="1">Putative Phosphomethylpyrimidine synthase</fullName>
    </submittedName>
</protein>
<proteinExistence type="predicted"/>
<gene>
    <name evidence="1" type="ORF">STVIR_4435</name>
</gene>